<dbReference type="GO" id="GO:0005737">
    <property type="term" value="C:cytoplasm"/>
    <property type="evidence" value="ECO:0007669"/>
    <property type="project" value="InterPro"/>
</dbReference>
<evidence type="ECO:0000259" key="6">
    <source>
        <dbReference type="SMART" id="SM00846"/>
    </source>
</evidence>
<dbReference type="InterPro" id="IPR006436">
    <property type="entry name" value="Glyceraldehyde-3-P_DH_2_arc"/>
</dbReference>
<keyword evidence="1" id="KW-0521">NADP</keyword>
<dbReference type="InterPro" id="IPR036291">
    <property type="entry name" value="NAD(P)-bd_dom_sf"/>
</dbReference>
<dbReference type="NCBIfam" id="NF003251">
    <property type="entry name" value="PRK04207.1"/>
    <property type="match status" value="1"/>
</dbReference>
<evidence type="ECO:0000256" key="4">
    <source>
        <dbReference type="PIRSR" id="PIRSR000149-1"/>
    </source>
</evidence>
<keyword evidence="2 7" id="KW-0560">Oxidoreductase</keyword>
<evidence type="ECO:0000313" key="8">
    <source>
        <dbReference type="Proteomes" id="UP000532936"/>
    </source>
</evidence>
<dbReference type="EMBL" id="JACIDA010000002">
    <property type="protein sequence ID" value="MBB3873082.1"/>
    <property type="molecule type" value="Genomic_DNA"/>
</dbReference>
<dbReference type="InterPro" id="IPR020829">
    <property type="entry name" value="GlycerAld_3-P_DH_cat"/>
</dbReference>
<dbReference type="SUPFAM" id="SSF55347">
    <property type="entry name" value="Glyceraldehyde-3-phosphate dehydrogenase-like, C-terminal domain"/>
    <property type="match status" value="1"/>
</dbReference>
<dbReference type="GO" id="GO:0043891">
    <property type="term" value="F:glyceraldehyde-3-phosphate dehydrogenase [NAD(P)+] (phosphorylating) activity"/>
    <property type="evidence" value="ECO:0007669"/>
    <property type="project" value="UniProtKB-EC"/>
</dbReference>
<dbReference type="GO" id="GO:0051287">
    <property type="term" value="F:NAD binding"/>
    <property type="evidence" value="ECO:0007669"/>
    <property type="project" value="InterPro"/>
</dbReference>
<dbReference type="InterPro" id="IPR020828">
    <property type="entry name" value="GlycerAld_3-P_DH_NAD(P)-bd"/>
</dbReference>
<dbReference type="GO" id="GO:0050661">
    <property type="term" value="F:NADP binding"/>
    <property type="evidence" value="ECO:0007669"/>
    <property type="project" value="InterPro"/>
</dbReference>
<dbReference type="NCBIfam" id="TIGR01546">
    <property type="entry name" value="GAPDH-II_archae"/>
    <property type="match status" value="1"/>
</dbReference>
<dbReference type="GO" id="GO:0008839">
    <property type="term" value="F:4-hydroxy-tetrahydrodipicolinate reductase"/>
    <property type="evidence" value="ECO:0007669"/>
    <property type="project" value="InterPro"/>
</dbReference>
<dbReference type="CDD" id="cd02278">
    <property type="entry name" value="GAPDH_II_N"/>
    <property type="match status" value="1"/>
</dbReference>
<name>A0A7W6A7F7_9CAUL</name>
<feature type="binding site" evidence="5">
    <location>
        <position position="36"/>
    </location>
    <ligand>
        <name>NAD(+)</name>
        <dbReference type="ChEBI" id="CHEBI:57540"/>
    </ligand>
</feature>
<dbReference type="HAMAP" id="MF_00559">
    <property type="entry name" value="G3P_dehdrog_arch"/>
    <property type="match status" value="1"/>
</dbReference>
<organism evidence="7 8">
    <name type="scientific">Brevundimonas mediterranea</name>
    <dbReference type="NCBI Taxonomy" id="74329"/>
    <lineage>
        <taxon>Bacteria</taxon>
        <taxon>Pseudomonadati</taxon>
        <taxon>Pseudomonadota</taxon>
        <taxon>Alphaproteobacteria</taxon>
        <taxon>Caulobacterales</taxon>
        <taxon>Caulobacteraceae</taxon>
        <taxon>Brevundimonas</taxon>
    </lineage>
</organism>
<dbReference type="CDD" id="cd18127">
    <property type="entry name" value="GAPDH_II_C"/>
    <property type="match status" value="1"/>
</dbReference>
<dbReference type="Pfam" id="PF02800">
    <property type="entry name" value="Gp_dh_C"/>
    <property type="match status" value="1"/>
</dbReference>
<dbReference type="AlphaFoldDB" id="A0A7W6A7F7"/>
<proteinExistence type="inferred from homology"/>
<evidence type="ECO:0000256" key="5">
    <source>
        <dbReference type="PIRSR" id="PIRSR000149-3"/>
    </source>
</evidence>
<dbReference type="EC" id="1.2.1.59" evidence="7"/>
<dbReference type="SMART" id="SM00846">
    <property type="entry name" value="Gp_dh_N"/>
    <property type="match status" value="1"/>
</dbReference>
<dbReference type="GO" id="GO:0006096">
    <property type="term" value="P:glycolytic process"/>
    <property type="evidence" value="ECO:0007669"/>
    <property type="project" value="InterPro"/>
</dbReference>
<evidence type="ECO:0000256" key="1">
    <source>
        <dbReference type="ARBA" id="ARBA00022857"/>
    </source>
</evidence>
<keyword evidence="5" id="KW-0547">Nucleotide-binding</keyword>
<feature type="binding site" evidence="5">
    <location>
        <position position="304"/>
    </location>
    <ligand>
        <name>NAD(+)</name>
        <dbReference type="ChEBI" id="CHEBI:57540"/>
    </ligand>
</feature>
<reference evidence="7 8" key="1">
    <citation type="submission" date="2020-08" db="EMBL/GenBank/DDBJ databases">
        <title>Genomic Encyclopedia of Type Strains, Phase IV (KMG-IV): sequencing the most valuable type-strain genomes for metagenomic binning, comparative biology and taxonomic classification.</title>
        <authorList>
            <person name="Goeker M."/>
        </authorList>
    </citation>
    <scope>NUCLEOTIDE SEQUENCE [LARGE SCALE GENOMIC DNA]</scope>
    <source>
        <strain evidence="7 8">DSM 14878</strain>
    </source>
</reference>
<dbReference type="Gene3D" id="3.30.360.10">
    <property type="entry name" value="Dihydrodipicolinate Reductase, domain 2"/>
    <property type="match status" value="1"/>
</dbReference>
<evidence type="ECO:0000256" key="2">
    <source>
        <dbReference type="ARBA" id="ARBA00023002"/>
    </source>
</evidence>
<evidence type="ECO:0000313" key="7">
    <source>
        <dbReference type="EMBL" id="MBB3873082.1"/>
    </source>
</evidence>
<dbReference type="PIRSF" id="PIRSF000149">
    <property type="entry name" value="GAP_DH"/>
    <property type="match status" value="1"/>
</dbReference>
<gene>
    <name evidence="7" type="ORF">GGR11_002635</name>
</gene>
<evidence type="ECO:0000256" key="3">
    <source>
        <dbReference type="ARBA" id="ARBA00023027"/>
    </source>
</evidence>
<dbReference type="InterPro" id="IPR020831">
    <property type="entry name" value="GlycerAld/Erythrose_P_DH"/>
</dbReference>
<dbReference type="Gene3D" id="3.40.50.720">
    <property type="entry name" value="NAD(P)-binding Rossmann-like Domain"/>
    <property type="match status" value="1"/>
</dbReference>
<feature type="active site" description="Nucleophile" evidence="4">
    <location>
        <position position="143"/>
    </location>
</feature>
<sequence length="361" mass="39308">MTRPTRVAVNGYGVIGKRVADAVRAQKDMTLVGVADVTTDWRTRVLQDSGVPLFAATAQALDELHVAGAPTAGRLDDLLDEVDVIIDCTPKHVAADNVPLYRARGLKFILQGGEKHAVTGHSFVAEANFETAVGRQSTRVVSCNTTATVRTLGALKRAGLLLRARGVLLRRATDPWESHLGGIMNTLVPEPEIPSHQGPDAQTVDPDLDVVTMAVKVPETIAHLHYWSVQMTRPAAKEEVLDAFRSSSRILLMKDEYGLDALNAVKELMADRGRSRSDLHEVALWADMLTVQGDELFYAYMVDNQAIVVPETIDAIRALDGRETSGRRSIAATDLAMGIDNDLFAGKRVWTSETPLPEVDL</sequence>
<dbReference type="SUPFAM" id="SSF51735">
    <property type="entry name" value="NAD(P)-binding Rossmann-fold domains"/>
    <property type="match status" value="1"/>
</dbReference>
<accession>A0A7W6A7F7</accession>
<dbReference type="InterPro" id="IPR000846">
    <property type="entry name" value="DapB_N"/>
</dbReference>
<keyword evidence="3 5" id="KW-0520">NAD</keyword>
<dbReference type="GO" id="GO:0009089">
    <property type="term" value="P:lysine biosynthetic process via diaminopimelate"/>
    <property type="evidence" value="ECO:0007669"/>
    <property type="project" value="InterPro"/>
</dbReference>
<dbReference type="Pfam" id="PF01113">
    <property type="entry name" value="DapB_N"/>
    <property type="match status" value="1"/>
</dbReference>
<dbReference type="RefSeq" id="WP_183197587.1">
    <property type="nucleotide sequence ID" value="NZ_JACIDA010000002.1"/>
</dbReference>
<feature type="domain" description="Glyceraldehyde 3-phosphate dehydrogenase NAD(P) binding" evidence="6">
    <location>
        <begin position="5"/>
        <end position="143"/>
    </location>
</feature>
<dbReference type="Proteomes" id="UP000532936">
    <property type="component" value="Unassembled WGS sequence"/>
</dbReference>
<protein>
    <submittedName>
        <fullName evidence="7">Glyceraldehyde-3-phosphate dehydrogenase (NAD(P))</fullName>
        <ecNumber evidence="7">1.2.1.59</ecNumber>
    </submittedName>
</protein>
<comment type="caution">
    <text evidence="7">The sequence shown here is derived from an EMBL/GenBank/DDBJ whole genome shotgun (WGS) entry which is preliminary data.</text>
</comment>